<accession>A0A9Q9MPZ8</accession>
<dbReference type="EMBL" id="CP073767">
    <property type="protein sequence ID" value="UWZ57072.1"/>
    <property type="molecule type" value="Genomic_DNA"/>
</dbReference>
<evidence type="ECO:0000313" key="3">
    <source>
        <dbReference type="Proteomes" id="UP001058003"/>
    </source>
</evidence>
<name>A0A9Q9MPZ8_9ACTN</name>
<dbReference type="RefSeq" id="WP_033361366.1">
    <property type="nucleotide sequence ID" value="NZ_CP073767.1"/>
</dbReference>
<organism evidence="2 3">
    <name type="scientific">Dactylosporangium aurantiacum</name>
    <dbReference type="NCBI Taxonomy" id="35754"/>
    <lineage>
        <taxon>Bacteria</taxon>
        <taxon>Bacillati</taxon>
        <taxon>Actinomycetota</taxon>
        <taxon>Actinomycetes</taxon>
        <taxon>Micromonosporales</taxon>
        <taxon>Micromonosporaceae</taxon>
        <taxon>Dactylosporangium</taxon>
    </lineage>
</organism>
<keyword evidence="3" id="KW-1185">Reference proteome</keyword>
<feature type="compositionally biased region" description="Basic and acidic residues" evidence="1">
    <location>
        <begin position="182"/>
        <end position="196"/>
    </location>
</feature>
<reference evidence="2" key="1">
    <citation type="submission" date="2021-04" db="EMBL/GenBank/DDBJ databases">
        <title>Dactylosporangium aurantiacum NRRL B-8018 full assembly.</title>
        <authorList>
            <person name="Hartkoorn R.C."/>
            <person name="Beaudoing E."/>
            <person name="Hot D."/>
        </authorList>
    </citation>
    <scope>NUCLEOTIDE SEQUENCE</scope>
    <source>
        <strain evidence="2">NRRL B-8018</strain>
    </source>
</reference>
<gene>
    <name evidence="2" type="ORF">Daura_13430</name>
</gene>
<dbReference type="AlphaFoldDB" id="A0A9Q9MPZ8"/>
<sequence>MPIAEPGGATCHHSHTGRASLHVAVMTAPSRRIQKTSRVSGRRATDTIVAATAFAAAAGCDEPLGTAKSVAHACAGAGGTATADVSATAVTTAAARVLPAGAPPPVAAGRRRGGHHQLQSNMIGSLRSMPMVAGMATVLVDVVPAAGTISHRPVKIFWEVAASGHRVAGRTGPGAARRGRGSRLEHDVAGRYPAERRAKRRGGHGRAGADRPGG</sequence>
<evidence type="ECO:0000256" key="1">
    <source>
        <dbReference type="SAM" id="MobiDB-lite"/>
    </source>
</evidence>
<feature type="region of interest" description="Disordered" evidence="1">
    <location>
        <begin position="167"/>
        <end position="214"/>
    </location>
</feature>
<protein>
    <submittedName>
        <fullName evidence="2">Uncharacterized protein</fullName>
    </submittedName>
</protein>
<dbReference type="Proteomes" id="UP001058003">
    <property type="component" value="Chromosome"/>
</dbReference>
<proteinExistence type="predicted"/>
<evidence type="ECO:0000313" key="2">
    <source>
        <dbReference type="EMBL" id="UWZ57072.1"/>
    </source>
</evidence>
<dbReference type="KEGG" id="daur:Daura_13430"/>